<dbReference type="Gene3D" id="3.40.1580.10">
    <property type="entry name" value="SMI1/KNR4-like"/>
    <property type="match status" value="1"/>
</dbReference>
<sequence length="200" mass="23659">MTARLREAPEDTDKFFLWLKKESEKFWKTVSIDDSIFGFQIQKGTRWIRGLSEKEISDYEKSLGFPFPEAYKKYLRCMNGTDKETINVYGRSGEPYRYGPGFYSYPRDLDIIKTRIECNYRDFGTTAEKAEQEDIPHLIPIVSHRFLVADRCKANPVISIQGTDSILYSDSLESFLYYHVFEEKRSQPNLSRIKVRFWLR</sequence>
<dbReference type="InterPro" id="IPR018958">
    <property type="entry name" value="Knr4/Smi1-like_dom"/>
</dbReference>
<evidence type="ECO:0000313" key="3">
    <source>
        <dbReference type="Proteomes" id="UP000177740"/>
    </source>
</evidence>
<name>A0A1G2ELF2_9BACT</name>
<dbReference type="Proteomes" id="UP000177740">
    <property type="component" value="Unassembled WGS sequence"/>
</dbReference>
<dbReference type="InterPro" id="IPR037883">
    <property type="entry name" value="Knr4/Smi1-like_sf"/>
</dbReference>
<dbReference type="SMART" id="SM00860">
    <property type="entry name" value="SMI1_KNR4"/>
    <property type="match status" value="1"/>
</dbReference>
<accession>A0A1G2ELF2</accession>
<organism evidence="2 3">
    <name type="scientific">Candidatus Nealsonbacteria bacterium RIFOXYB1_FULL_40_15</name>
    <dbReference type="NCBI Taxonomy" id="1801677"/>
    <lineage>
        <taxon>Bacteria</taxon>
        <taxon>Candidatus Nealsoniibacteriota</taxon>
    </lineage>
</organism>
<dbReference type="EMBL" id="MHMM01000020">
    <property type="protein sequence ID" value="OGZ26599.1"/>
    <property type="molecule type" value="Genomic_DNA"/>
</dbReference>
<dbReference type="AlphaFoldDB" id="A0A1G2ELF2"/>
<comment type="caution">
    <text evidence="2">The sequence shown here is derived from an EMBL/GenBank/DDBJ whole genome shotgun (WGS) entry which is preliminary data.</text>
</comment>
<dbReference type="Pfam" id="PF09346">
    <property type="entry name" value="SMI1_KNR4"/>
    <property type="match status" value="1"/>
</dbReference>
<proteinExistence type="predicted"/>
<feature type="domain" description="Knr4/Smi1-like" evidence="1">
    <location>
        <begin position="50"/>
        <end position="178"/>
    </location>
</feature>
<evidence type="ECO:0000313" key="2">
    <source>
        <dbReference type="EMBL" id="OGZ26599.1"/>
    </source>
</evidence>
<evidence type="ECO:0000259" key="1">
    <source>
        <dbReference type="SMART" id="SM00860"/>
    </source>
</evidence>
<protein>
    <recommendedName>
        <fullName evidence="1">Knr4/Smi1-like domain-containing protein</fullName>
    </recommendedName>
</protein>
<gene>
    <name evidence="2" type="ORF">A2365_00305</name>
</gene>
<reference evidence="2 3" key="1">
    <citation type="journal article" date="2016" name="Nat. Commun.">
        <title>Thousands of microbial genomes shed light on interconnected biogeochemical processes in an aquifer system.</title>
        <authorList>
            <person name="Anantharaman K."/>
            <person name="Brown C.T."/>
            <person name="Hug L.A."/>
            <person name="Sharon I."/>
            <person name="Castelle C.J."/>
            <person name="Probst A.J."/>
            <person name="Thomas B.C."/>
            <person name="Singh A."/>
            <person name="Wilkins M.J."/>
            <person name="Karaoz U."/>
            <person name="Brodie E.L."/>
            <person name="Williams K.H."/>
            <person name="Hubbard S.S."/>
            <person name="Banfield J.F."/>
        </authorList>
    </citation>
    <scope>NUCLEOTIDE SEQUENCE [LARGE SCALE GENOMIC DNA]</scope>
</reference>
<dbReference type="SUPFAM" id="SSF160631">
    <property type="entry name" value="SMI1/KNR4-like"/>
    <property type="match status" value="1"/>
</dbReference>
<dbReference type="STRING" id="1801677.A2365_00305"/>